<name>A0AAN9XF27_PSOTE</name>
<proteinExistence type="inferred from homology"/>
<evidence type="ECO:0000256" key="6">
    <source>
        <dbReference type="ARBA" id="ARBA00030854"/>
    </source>
</evidence>
<dbReference type="EMBL" id="JAYMYS010000006">
    <property type="protein sequence ID" value="KAK7389354.1"/>
    <property type="molecule type" value="Genomic_DNA"/>
</dbReference>
<sequence length="273" mass="30683">MFPFYFKCHVAYVPSGQRVLGLNKLSHVMNVFAERLQEPQRLANEVYSALHQGINPEGAPVVLQCSHINISKTKPHILDLKHKDLEEIVVSSDSSKIGEINPIMVIEVSSILKSLGEDTTRKELVETPDRYVKLFMNSQCSEIWDIILNGSLRNGISDSLNTNKDVSFNDKKLHSELNLTFLSQCEHHLLPFYGVAWVQEKSTKQIAKTISPLIDGNVIIVLKACHTCMISWGIEKFESNTTSIVVVGHFSTSPATRDTFFKSIPYATSLEEH</sequence>
<organism evidence="8 9">
    <name type="scientific">Psophocarpus tetragonolobus</name>
    <name type="common">Winged bean</name>
    <name type="synonym">Dolichos tetragonolobus</name>
    <dbReference type="NCBI Taxonomy" id="3891"/>
    <lineage>
        <taxon>Eukaryota</taxon>
        <taxon>Viridiplantae</taxon>
        <taxon>Streptophyta</taxon>
        <taxon>Embryophyta</taxon>
        <taxon>Tracheophyta</taxon>
        <taxon>Spermatophyta</taxon>
        <taxon>Magnoliopsida</taxon>
        <taxon>eudicotyledons</taxon>
        <taxon>Gunneridae</taxon>
        <taxon>Pentapetalae</taxon>
        <taxon>rosids</taxon>
        <taxon>fabids</taxon>
        <taxon>Fabales</taxon>
        <taxon>Fabaceae</taxon>
        <taxon>Papilionoideae</taxon>
        <taxon>50 kb inversion clade</taxon>
        <taxon>NPAAA clade</taxon>
        <taxon>indigoferoid/millettioid clade</taxon>
        <taxon>Phaseoleae</taxon>
        <taxon>Psophocarpus</taxon>
    </lineage>
</organism>
<protein>
    <recommendedName>
        <fullName evidence="4">GTP cyclohydrolase 1</fullName>
        <ecNumber evidence="3">3.5.4.16</ecNumber>
    </recommendedName>
    <alternativeName>
        <fullName evidence="6">GTP cyclohydrolase I</fullName>
    </alternativeName>
</protein>
<evidence type="ECO:0000313" key="9">
    <source>
        <dbReference type="Proteomes" id="UP001386955"/>
    </source>
</evidence>
<dbReference type="Pfam" id="PF01227">
    <property type="entry name" value="GTP_cyclohydroI"/>
    <property type="match status" value="2"/>
</dbReference>
<evidence type="ECO:0000313" key="8">
    <source>
        <dbReference type="EMBL" id="KAK7389354.1"/>
    </source>
</evidence>
<evidence type="ECO:0000256" key="3">
    <source>
        <dbReference type="ARBA" id="ARBA00012715"/>
    </source>
</evidence>
<dbReference type="PANTHER" id="PTHR11109:SF7">
    <property type="entry name" value="GTP CYCLOHYDROLASE 1"/>
    <property type="match status" value="1"/>
</dbReference>
<dbReference type="GO" id="GO:0046654">
    <property type="term" value="P:tetrahydrofolate biosynthetic process"/>
    <property type="evidence" value="ECO:0007669"/>
    <property type="project" value="InterPro"/>
</dbReference>
<dbReference type="PANTHER" id="PTHR11109">
    <property type="entry name" value="GTP CYCLOHYDROLASE I"/>
    <property type="match status" value="1"/>
</dbReference>
<keyword evidence="9" id="KW-1185">Reference proteome</keyword>
<dbReference type="InterPro" id="IPR001474">
    <property type="entry name" value="GTP_CycHdrlase_I"/>
</dbReference>
<dbReference type="InterPro" id="IPR043133">
    <property type="entry name" value="GTP-CH-I_C/QueF"/>
</dbReference>
<dbReference type="AlphaFoldDB" id="A0AAN9XF27"/>
<dbReference type="InterPro" id="IPR020602">
    <property type="entry name" value="GTP_CycHdrlase_I_dom"/>
</dbReference>
<reference evidence="8 9" key="1">
    <citation type="submission" date="2024-01" db="EMBL/GenBank/DDBJ databases">
        <title>The genomes of 5 underutilized Papilionoideae crops provide insights into root nodulation and disease resistanc.</title>
        <authorList>
            <person name="Jiang F."/>
        </authorList>
    </citation>
    <scope>NUCLEOTIDE SEQUENCE [LARGE SCALE GENOMIC DNA]</scope>
    <source>
        <strain evidence="8">DUOXIRENSHENG_FW03</strain>
        <tissue evidence="8">Leaves</tissue>
    </source>
</reference>
<comment type="caution">
    <text evidence="8">The sequence shown here is derived from an EMBL/GenBank/DDBJ whole genome shotgun (WGS) entry which is preliminary data.</text>
</comment>
<dbReference type="Gene3D" id="1.10.286.10">
    <property type="match status" value="1"/>
</dbReference>
<accession>A0AAN9XF27</accession>
<dbReference type="GO" id="GO:0006729">
    <property type="term" value="P:tetrahydrobiopterin biosynthetic process"/>
    <property type="evidence" value="ECO:0007669"/>
    <property type="project" value="TreeGrafter"/>
</dbReference>
<feature type="domain" description="GTP cyclohydrolase I" evidence="7">
    <location>
        <begin position="1"/>
        <end position="68"/>
    </location>
</feature>
<dbReference type="InterPro" id="IPR043134">
    <property type="entry name" value="GTP-CH-I_N"/>
</dbReference>
<gene>
    <name evidence="8" type="ORF">VNO78_24291</name>
</gene>
<dbReference type="Proteomes" id="UP001386955">
    <property type="component" value="Unassembled WGS sequence"/>
</dbReference>
<dbReference type="Gene3D" id="3.30.1130.10">
    <property type="match status" value="3"/>
</dbReference>
<evidence type="ECO:0000256" key="1">
    <source>
        <dbReference type="ARBA" id="ARBA00005080"/>
    </source>
</evidence>
<dbReference type="GO" id="GO:0003934">
    <property type="term" value="F:GTP cyclohydrolase I activity"/>
    <property type="evidence" value="ECO:0007669"/>
    <property type="project" value="UniProtKB-EC"/>
</dbReference>
<dbReference type="GO" id="GO:0005737">
    <property type="term" value="C:cytoplasm"/>
    <property type="evidence" value="ECO:0007669"/>
    <property type="project" value="TreeGrafter"/>
</dbReference>
<evidence type="ECO:0000256" key="5">
    <source>
        <dbReference type="ARBA" id="ARBA00022801"/>
    </source>
</evidence>
<dbReference type="GO" id="GO:0008270">
    <property type="term" value="F:zinc ion binding"/>
    <property type="evidence" value="ECO:0007669"/>
    <property type="project" value="TreeGrafter"/>
</dbReference>
<evidence type="ECO:0000256" key="4">
    <source>
        <dbReference type="ARBA" id="ARBA00017272"/>
    </source>
</evidence>
<evidence type="ECO:0000259" key="7">
    <source>
        <dbReference type="Pfam" id="PF01227"/>
    </source>
</evidence>
<feature type="domain" description="GTP cyclohydrolase I" evidence="7">
    <location>
        <begin position="107"/>
        <end position="198"/>
    </location>
</feature>
<evidence type="ECO:0000256" key="2">
    <source>
        <dbReference type="ARBA" id="ARBA00008085"/>
    </source>
</evidence>
<dbReference type="GO" id="GO:0005525">
    <property type="term" value="F:GTP binding"/>
    <property type="evidence" value="ECO:0007669"/>
    <property type="project" value="TreeGrafter"/>
</dbReference>
<comment type="pathway">
    <text evidence="1">Cofactor biosynthesis; 7,8-dihydroneopterin triphosphate biosynthesis; 7,8-dihydroneopterin triphosphate from GTP: step 1/1.</text>
</comment>
<comment type="similarity">
    <text evidence="2">Belongs to the GTP cyclohydrolase I family.</text>
</comment>
<dbReference type="SUPFAM" id="SSF55620">
    <property type="entry name" value="Tetrahydrobiopterin biosynthesis enzymes-like"/>
    <property type="match status" value="2"/>
</dbReference>
<dbReference type="EC" id="3.5.4.16" evidence="3"/>
<keyword evidence="5" id="KW-0378">Hydrolase</keyword>